<evidence type="ECO:0000313" key="1">
    <source>
        <dbReference type="EMBL" id="HGY54821.1"/>
    </source>
</evidence>
<accession>A0A7V4TYL5</accession>
<evidence type="ECO:0008006" key="2">
    <source>
        <dbReference type="Google" id="ProtNLM"/>
    </source>
</evidence>
<dbReference type="EMBL" id="DRQG01000033">
    <property type="protein sequence ID" value="HGY54821.1"/>
    <property type="molecule type" value="Genomic_DNA"/>
</dbReference>
<dbReference type="GO" id="GO:0016020">
    <property type="term" value="C:membrane"/>
    <property type="evidence" value="ECO:0007669"/>
    <property type="project" value="InterPro"/>
</dbReference>
<gene>
    <name evidence="1" type="ORF">ENK44_03880</name>
</gene>
<dbReference type="SUPFAM" id="SSF56931">
    <property type="entry name" value="Outer membrane phospholipase A (OMPLA)"/>
    <property type="match status" value="1"/>
</dbReference>
<dbReference type="GO" id="GO:0004620">
    <property type="term" value="F:phospholipase activity"/>
    <property type="evidence" value="ECO:0007669"/>
    <property type="project" value="InterPro"/>
</dbReference>
<comment type="caution">
    <text evidence="1">The sequence shown here is derived from an EMBL/GenBank/DDBJ whole genome shotgun (WGS) entry which is preliminary data.</text>
</comment>
<protein>
    <recommendedName>
        <fullName evidence="2">Phosphatidylcholine 1-acylhydrolase</fullName>
    </recommendedName>
</protein>
<reference evidence="1" key="1">
    <citation type="journal article" date="2020" name="mSystems">
        <title>Genome- and Community-Level Interaction Insights into Carbon Utilization and Element Cycling Functions of Hydrothermarchaeota in Hydrothermal Sediment.</title>
        <authorList>
            <person name="Zhou Z."/>
            <person name="Liu Y."/>
            <person name="Xu W."/>
            <person name="Pan J."/>
            <person name="Luo Z.H."/>
            <person name="Li M."/>
        </authorList>
    </citation>
    <scope>NUCLEOTIDE SEQUENCE [LARGE SCALE GENOMIC DNA]</scope>
    <source>
        <strain evidence="1">HyVt-577</strain>
    </source>
</reference>
<dbReference type="InterPro" id="IPR036541">
    <property type="entry name" value="PLipase_A1_sf"/>
</dbReference>
<name>A0A7V4TYL5_CALAY</name>
<organism evidence="1">
    <name type="scientific">Caldithrix abyssi</name>
    <dbReference type="NCBI Taxonomy" id="187145"/>
    <lineage>
        <taxon>Bacteria</taxon>
        <taxon>Pseudomonadati</taxon>
        <taxon>Calditrichota</taxon>
        <taxon>Calditrichia</taxon>
        <taxon>Calditrichales</taxon>
        <taxon>Calditrichaceae</taxon>
        <taxon>Caldithrix</taxon>
    </lineage>
</organism>
<proteinExistence type="predicted"/>
<dbReference type="GO" id="GO:0006629">
    <property type="term" value="P:lipid metabolic process"/>
    <property type="evidence" value="ECO:0007669"/>
    <property type="project" value="InterPro"/>
</dbReference>
<sequence length="281" mass="32973">MAQEQDTLPPEIRLTTISQVNQGNSYITFLGGLGNMEPLLYEANLIPNFYIRKIKESRLMGVFTPQIILRMYQEFSSPIKTPSYMPQITVYYRFGETNRLGDYTIFGRFAHHSNGQDGNFFLEDGSINTDSGDFTTNYVELGVIKTDFNRHFNAVHFFRTSIQINPPVWSSKELQGIFPFYRWHFVYSIFKLPHDKETGQQKKASISLKGRITWLFGDLNGWSPLSINRLNFSLTFNYHPEFFEDIGFFIQYYHGFDYYNIHFESQLRVLRAGIMTEILRF</sequence>
<dbReference type="AlphaFoldDB" id="A0A7V4TYL5"/>
<dbReference type="Gene3D" id="2.40.230.10">
    <property type="entry name" value="Phospholipase A1"/>
    <property type="match status" value="1"/>
</dbReference>
<dbReference type="Proteomes" id="UP000885779">
    <property type="component" value="Unassembled WGS sequence"/>
</dbReference>